<evidence type="ECO:0000313" key="3">
    <source>
        <dbReference type="EMBL" id="CAH1647790.1"/>
    </source>
</evidence>
<name>A0A9P0IHD1_SPOLI</name>
<dbReference type="AlphaFoldDB" id="A0A9P0IHD1"/>
<gene>
    <name evidence="3" type="ORF">SPLIT_LOCUS13135</name>
</gene>
<sequence>MIRISQCINIKKMYYFLLVCGVLQPILQCYSVNGKSDAVPRFLIKAGAKPAIFGSYSYDPVKRIFVTPLPEERNYQPNDYSPTSHLPLPSPSVSDSIVHSTVVDETKMRSKKEDTRQSH</sequence>
<dbReference type="Proteomes" id="UP001153321">
    <property type="component" value="Chromosome Z"/>
</dbReference>
<keyword evidence="4" id="KW-1185">Reference proteome</keyword>
<organism evidence="3 4">
    <name type="scientific">Spodoptera littoralis</name>
    <name type="common">Egyptian cotton leafworm</name>
    <dbReference type="NCBI Taxonomy" id="7109"/>
    <lineage>
        <taxon>Eukaryota</taxon>
        <taxon>Metazoa</taxon>
        <taxon>Ecdysozoa</taxon>
        <taxon>Arthropoda</taxon>
        <taxon>Hexapoda</taxon>
        <taxon>Insecta</taxon>
        <taxon>Pterygota</taxon>
        <taxon>Neoptera</taxon>
        <taxon>Endopterygota</taxon>
        <taxon>Lepidoptera</taxon>
        <taxon>Glossata</taxon>
        <taxon>Ditrysia</taxon>
        <taxon>Noctuoidea</taxon>
        <taxon>Noctuidae</taxon>
        <taxon>Amphipyrinae</taxon>
        <taxon>Spodoptera</taxon>
    </lineage>
</organism>
<evidence type="ECO:0000256" key="2">
    <source>
        <dbReference type="SAM" id="SignalP"/>
    </source>
</evidence>
<protein>
    <submittedName>
        <fullName evidence="3">Uncharacterized protein</fullName>
    </submittedName>
</protein>
<feature type="region of interest" description="Disordered" evidence="1">
    <location>
        <begin position="75"/>
        <end position="119"/>
    </location>
</feature>
<accession>A0A9P0IHD1</accession>
<feature type="signal peptide" evidence="2">
    <location>
        <begin position="1"/>
        <end position="29"/>
    </location>
</feature>
<feature type="chain" id="PRO_5040165981" evidence="2">
    <location>
        <begin position="30"/>
        <end position="119"/>
    </location>
</feature>
<evidence type="ECO:0000313" key="4">
    <source>
        <dbReference type="Proteomes" id="UP001153321"/>
    </source>
</evidence>
<reference evidence="3" key="1">
    <citation type="submission" date="2022-02" db="EMBL/GenBank/DDBJ databases">
        <authorList>
            <person name="King R."/>
        </authorList>
    </citation>
    <scope>NUCLEOTIDE SEQUENCE</scope>
</reference>
<dbReference type="EMBL" id="LR824562">
    <property type="protein sequence ID" value="CAH1647790.1"/>
    <property type="molecule type" value="Genomic_DNA"/>
</dbReference>
<keyword evidence="2" id="KW-0732">Signal</keyword>
<feature type="compositionally biased region" description="Low complexity" evidence="1">
    <location>
        <begin position="81"/>
        <end position="96"/>
    </location>
</feature>
<proteinExistence type="predicted"/>
<evidence type="ECO:0000256" key="1">
    <source>
        <dbReference type="SAM" id="MobiDB-lite"/>
    </source>
</evidence>
<feature type="compositionally biased region" description="Basic and acidic residues" evidence="1">
    <location>
        <begin position="102"/>
        <end position="119"/>
    </location>
</feature>